<accession>A0AAJ5RIK8</accession>
<sequence>MKLLLRRPQQSDIQALHQFFFHVIQDTYAKEGIAELVDDQQHEWELKKKYVAMDLESRGEKRFFWLAVDEESNKIIGTIECGEANEIIQQTIKEDLSYCLEIGTVFVHPDYQNRGIGTLLVQKILTTLEKQKKSSFCLDSGYKQAQIIWQKKFGQPDFILEHFWGTNNHHMIWKRALPFQL</sequence>
<dbReference type="Gene3D" id="3.40.630.30">
    <property type="match status" value="1"/>
</dbReference>
<proteinExistence type="predicted"/>
<reference evidence="2" key="1">
    <citation type="submission" date="2022-11" db="EMBL/GenBank/DDBJ databases">
        <title>Lysinibacillus irui.</title>
        <authorList>
            <person name="Akintayo S.O."/>
        </authorList>
    </citation>
    <scope>NUCLEOTIDE SEQUENCE</scope>
    <source>
        <strain evidence="2">IRB4-01</strain>
    </source>
</reference>
<feature type="domain" description="N-acetyltransferase" evidence="1">
    <location>
        <begin position="3"/>
        <end position="178"/>
    </location>
</feature>
<name>A0AAJ5RIK8_9BACI</name>
<dbReference type="InterPro" id="IPR016181">
    <property type="entry name" value="Acyl_CoA_acyltransferase"/>
</dbReference>
<dbReference type="Pfam" id="PF00583">
    <property type="entry name" value="Acetyltransf_1"/>
    <property type="match status" value="1"/>
</dbReference>
<dbReference type="CDD" id="cd04301">
    <property type="entry name" value="NAT_SF"/>
    <property type="match status" value="1"/>
</dbReference>
<dbReference type="Proteomes" id="UP001219585">
    <property type="component" value="Chromosome"/>
</dbReference>
<dbReference type="SUPFAM" id="SSF55729">
    <property type="entry name" value="Acyl-CoA N-acyltransferases (Nat)"/>
    <property type="match status" value="1"/>
</dbReference>
<evidence type="ECO:0000313" key="3">
    <source>
        <dbReference type="Proteomes" id="UP001219585"/>
    </source>
</evidence>
<dbReference type="PROSITE" id="PS51186">
    <property type="entry name" value="GNAT"/>
    <property type="match status" value="1"/>
</dbReference>
<evidence type="ECO:0000313" key="2">
    <source>
        <dbReference type="EMBL" id="WDV05625.1"/>
    </source>
</evidence>
<gene>
    <name evidence="2" type="ORF">OU989_15110</name>
</gene>
<evidence type="ECO:0000259" key="1">
    <source>
        <dbReference type="PROSITE" id="PS51186"/>
    </source>
</evidence>
<dbReference type="GO" id="GO:0016747">
    <property type="term" value="F:acyltransferase activity, transferring groups other than amino-acyl groups"/>
    <property type="evidence" value="ECO:0007669"/>
    <property type="project" value="InterPro"/>
</dbReference>
<dbReference type="KEGG" id="liu:OU989_15110"/>
<organism evidence="2 3">
    <name type="scientific">Lysinibacillus irui</name>
    <dbReference type="NCBI Taxonomy" id="2998077"/>
    <lineage>
        <taxon>Bacteria</taxon>
        <taxon>Bacillati</taxon>
        <taxon>Bacillota</taxon>
        <taxon>Bacilli</taxon>
        <taxon>Bacillales</taxon>
        <taxon>Bacillaceae</taxon>
        <taxon>Lysinibacillus</taxon>
    </lineage>
</organism>
<dbReference type="AlphaFoldDB" id="A0AAJ5RIK8"/>
<dbReference type="InterPro" id="IPR000182">
    <property type="entry name" value="GNAT_dom"/>
</dbReference>
<dbReference type="EMBL" id="CP113527">
    <property type="protein sequence ID" value="WDV05625.1"/>
    <property type="molecule type" value="Genomic_DNA"/>
</dbReference>
<dbReference type="RefSeq" id="WP_274793833.1">
    <property type="nucleotide sequence ID" value="NZ_CP113527.1"/>
</dbReference>
<protein>
    <submittedName>
        <fullName evidence="2">GNAT family N-acetyltransferase</fullName>
    </submittedName>
</protein>